<keyword evidence="2" id="KW-1185">Reference proteome</keyword>
<proteinExistence type="predicted"/>
<name>A0A512NMD9_9HYPH</name>
<protein>
    <recommendedName>
        <fullName evidence="3">Antifreeze glycopeptide polyprotein</fullName>
    </recommendedName>
</protein>
<reference evidence="1 2" key="1">
    <citation type="submission" date="2019-07" db="EMBL/GenBank/DDBJ databases">
        <title>Whole genome shotgun sequence of Reyranella soli NBRC 108950.</title>
        <authorList>
            <person name="Hosoyama A."/>
            <person name="Uohara A."/>
            <person name="Ohji S."/>
            <person name="Ichikawa N."/>
        </authorList>
    </citation>
    <scope>NUCLEOTIDE SEQUENCE [LARGE SCALE GENOMIC DNA]</scope>
    <source>
        <strain evidence="1 2">NBRC 108950</strain>
    </source>
</reference>
<dbReference type="Proteomes" id="UP000321058">
    <property type="component" value="Unassembled WGS sequence"/>
</dbReference>
<accession>A0A512NMD9</accession>
<sequence>MTAAPPVGAQTPDFDSQPTGFLTATTGGMPANAWAGTSLATAKRLVTALPNAPRSRALRDLQFKVLVSQLTPPAPDGSPPPSLFMRKVEKIAAMGEAESLNEMVRNAGGYADPAVASTVANALMLAGERHGACAIVKQWQLSEPFSGRAQAACRLLDGDQNAARAANLSSAQQVDGPALMAIALMHAQVPANVLRNAQPAIVRALVGLKPLPIATRIEIAERGEALAIIEATKLGDLYLEALRDGAALPAATARRARMVAAARSTSNPNEMFSSIATAYGEARDSPLFPTIARASAAALINLPAQPQFANVAQEAMRGFLLLGAKLQTQAWIQLALSAVTNNARAIIALDRLVPLAAVAGLDDAKRLSVGEINRWYEVTRDDDATRGPLRGYLLLELLRSTGFDLPPKSTDLPDKPPGSARLVMPPTASLQALVNAAAGGRRAETSLLAPIAANETPLNELHPAAIATIVRALRSVGEDHSARLFAVETAIAYGL</sequence>
<dbReference type="EMBL" id="BKAJ01000150">
    <property type="protein sequence ID" value="GEP60089.1"/>
    <property type="molecule type" value="Genomic_DNA"/>
</dbReference>
<evidence type="ECO:0000313" key="1">
    <source>
        <dbReference type="EMBL" id="GEP60089.1"/>
    </source>
</evidence>
<gene>
    <name evidence="1" type="ORF">RSO01_72550</name>
</gene>
<comment type="caution">
    <text evidence="1">The sequence shown here is derived from an EMBL/GenBank/DDBJ whole genome shotgun (WGS) entry which is preliminary data.</text>
</comment>
<evidence type="ECO:0000313" key="2">
    <source>
        <dbReference type="Proteomes" id="UP000321058"/>
    </source>
</evidence>
<dbReference type="AlphaFoldDB" id="A0A512NMD9"/>
<organism evidence="1 2">
    <name type="scientific">Reyranella soli</name>
    <dbReference type="NCBI Taxonomy" id="1230389"/>
    <lineage>
        <taxon>Bacteria</taxon>
        <taxon>Pseudomonadati</taxon>
        <taxon>Pseudomonadota</taxon>
        <taxon>Alphaproteobacteria</taxon>
        <taxon>Hyphomicrobiales</taxon>
        <taxon>Reyranellaceae</taxon>
        <taxon>Reyranella</taxon>
    </lineage>
</organism>
<evidence type="ECO:0008006" key="3">
    <source>
        <dbReference type="Google" id="ProtNLM"/>
    </source>
</evidence>